<sequence length="400" mass="46110">MIRRESYLEKIRPFIDTPVVKVLTGIRRCGKTVMLELIRQDLQQKGIAPSRMLSINFESSRDPCVGSRESIYSHIKAATENGKLYLFLDEVQELDGWEKLVNSCMVDFDIDIFITGSNAKMLSGELATYLGGRYVEIRIYPFSFGEALDCYAEAGESIDQAEAFMRYLVMGGMPFLYRHFFDATSARQYLSDIFDSIILKDIAQRNKVRDIDQLKRLILFFIANVGNTFSAASVVQYLKNEKRNLSSETLYNYIRYCQEACLLHLVPREDVISKKLLSFQEKIYLADHGIREALYGSNQRDINQTLENIVYMELLRRGYEVTIGKSAQAEVDFSAKKGNEKLYVQVAYLLAGDDTIEREFSALERIPDNYPKYVVTMDEVDRSKNGIRHMNIRRFLLSIE</sequence>
<organism evidence="3">
    <name type="scientific">bioreactor metagenome</name>
    <dbReference type="NCBI Taxonomy" id="1076179"/>
    <lineage>
        <taxon>unclassified sequences</taxon>
        <taxon>metagenomes</taxon>
        <taxon>ecological metagenomes</taxon>
    </lineage>
</organism>
<feature type="domain" description="DUF4143" evidence="2">
    <location>
        <begin position="200"/>
        <end position="346"/>
    </location>
</feature>
<evidence type="ECO:0008006" key="4">
    <source>
        <dbReference type="Google" id="ProtNLM"/>
    </source>
</evidence>
<reference evidence="3" key="1">
    <citation type="submission" date="2019-08" db="EMBL/GenBank/DDBJ databases">
        <authorList>
            <person name="Kucharzyk K."/>
            <person name="Murdoch R.W."/>
            <person name="Higgins S."/>
            <person name="Loffler F."/>
        </authorList>
    </citation>
    <scope>NUCLEOTIDE SEQUENCE</scope>
</reference>
<gene>
    <name evidence="3" type="ORF">SDC9_16501</name>
</gene>
<evidence type="ECO:0000313" key="3">
    <source>
        <dbReference type="EMBL" id="MPL70740.1"/>
    </source>
</evidence>
<dbReference type="EMBL" id="VSSQ01000054">
    <property type="protein sequence ID" value="MPL70740.1"/>
    <property type="molecule type" value="Genomic_DNA"/>
</dbReference>
<accession>A0A644TV24</accession>
<name>A0A644TV24_9ZZZZ</name>
<protein>
    <recommendedName>
        <fullName evidence="4">AAA domain-containing protein</fullName>
    </recommendedName>
</protein>
<evidence type="ECO:0000259" key="2">
    <source>
        <dbReference type="Pfam" id="PF13635"/>
    </source>
</evidence>
<dbReference type="Pfam" id="PF13173">
    <property type="entry name" value="AAA_14"/>
    <property type="match status" value="1"/>
</dbReference>
<evidence type="ECO:0000259" key="1">
    <source>
        <dbReference type="Pfam" id="PF13173"/>
    </source>
</evidence>
<dbReference type="Pfam" id="PF13635">
    <property type="entry name" value="DUF4143"/>
    <property type="match status" value="1"/>
</dbReference>
<feature type="domain" description="AAA" evidence="1">
    <location>
        <begin position="20"/>
        <end position="147"/>
    </location>
</feature>
<dbReference type="SUPFAM" id="SSF52540">
    <property type="entry name" value="P-loop containing nucleoside triphosphate hydrolases"/>
    <property type="match status" value="1"/>
</dbReference>
<dbReference type="PANTHER" id="PTHR33295:SF20">
    <property type="entry name" value="ATPASE"/>
    <property type="match status" value="1"/>
</dbReference>
<dbReference type="PANTHER" id="PTHR33295">
    <property type="entry name" value="ATPASE"/>
    <property type="match status" value="1"/>
</dbReference>
<dbReference type="InterPro" id="IPR025420">
    <property type="entry name" value="DUF4143"/>
</dbReference>
<comment type="caution">
    <text evidence="3">The sequence shown here is derived from an EMBL/GenBank/DDBJ whole genome shotgun (WGS) entry which is preliminary data.</text>
</comment>
<dbReference type="InterPro" id="IPR027417">
    <property type="entry name" value="P-loop_NTPase"/>
</dbReference>
<dbReference type="AlphaFoldDB" id="A0A644TV24"/>
<proteinExistence type="predicted"/>
<dbReference type="InterPro" id="IPR041682">
    <property type="entry name" value="AAA_14"/>
</dbReference>